<dbReference type="GO" id="GO:0008081">
    <property type="term" value="F:phosphoric diester hydrolase activity"/>
    <property type="evidence" value="ECO:0007669"/>
    <property type="project" value="InterPro"/>
</dbReference>
<dbReference type="AlphaFoldDB" id="A0AAC9PXW5"/>
<dbReference type="CDD" id="cd08589">
    <property type="entry name" value="PI-PLCc_SaPLC1_like"/>
    <property type="match status" value="1"/>
</dbReference>
<evidence type="ECO:0008006" key="3">
    <source>
        <dbReference type="Google" id="ProtNLM"/>
    </source>
</evidence>
<accession>A0AAC9PXW5</accession>
<sequence length="392" mass="43718">MFITNCKAQTTSITIENGTIEVPKDLKINQIQVLGTHNSYAKKRDSVIINFLNPMLTHAMKGFTSKLSDEEKEKYKEFHPNQMSFKEMISYSFPDFNAQLSTGLRSLAIDIVYDPVGGTFSKPAVYDALNAKGITNYKPFDSTGLGTPGFKVMHMPDIDFLSHYNTFEAALTDLKTWSNKNPTHAPIYIMIEAKDKGFPLFPNSAKVTPFTSDVYDVLDQTLVSILGRNKIITPDDVRGDYQTLNEAVLAKNWPTVEASQGKFIFLLLPGGAGLTTEGAYIKNHESLKGRVMFVKADAGEPHSGFLLLDNAIVRQNEIKDYVKQGYMVRTRSDIETYEAKVNDKTRANAAFSSGAQVISTDYYQDTNNYGTSYKVEMPNNKAAILNPLNSQE</sequence>
<gene>
    <name evidence="1" type="ORF">BWR22_05110</name>
</gene>
<dbReference type="SUPFAM" id="SSF51695">
    <property type="entry name" value="PLC-like phosphodiesterases"/>
    <property type="match status" value="1"/>
</dbReference>
<dbReference type="Pfam" id="PF16670">
    <property type="entry name" value="PI-PLC-C1"/>
    <property type="match status" value="1"/>
</dbReference>
<reference evidence="1 2" key="1">
    <citation type="submission" date="2017-01" db="EMBL/GenBank/DDBJ databases">
        <title>Complete genome of Lacinutrix venerupis DOK2-8 isolated from seawater in Dokdo.</title>
        <authorList>
            <person name="Chi W.-J."/>
            <person name="Kim J.H."/>
        </authorList>
    </citation>
    <scope>NUCLEOTIDE SEQUENCE [LARGE SCALE GENOMIC DNA]</scope>
    <source>
        <strain evidence="1 2">DOK2-8</strain>
    </source>
</reference>
<dbReference type="InterPro" id="IPR032075">
    <property type="entry name" value="PI-PLC-C1"/>
</dbReference>
<protein>
    <recommendedName>
        <fullName evidence="3">Calcium-dependent phosphoinositide phospholipase C</fullName>
    </recommendedName>
</protein>
<organism evidence="1 2">
    <name type="scientific">Lacinutrix venerupis</name>
    <dbReference type="NCBI Taxonomy" id="1486034"/>
    <lineage>
        <taxon>Bacteria</taxon>
        <taxon>Pseudomonadati</taxon>
        <taxon>Bacteroidota</taxon>
        <taxon>Flavobacteriia</taxon>
        <taxon>Flavobacteriales</taxon>
        <taxon>Flavobacteriaceae</taxon>
        <taxon>Lacinutrix</taxon>
    </lineage>
</organism>
<dbReference type="GO" id="GO:0006629">
    <property type="term" value="P:lipid metabolic process"/>
    <property type="evidence" value="ECO:0007669"/>
    <property type="project" value="InterPro"/>
</dbReference>
<dbReference type="Gene3D" id="3.20.20.190">
    <property type="entry name" value="Phosphatidylinositol (PI) phosphodiesterase"/>
    <property type="match status" value="1"/>
</dbReference>
<dbReference type="InterPro" id="IPR017946">
    <property type="entry name" value="PLC-like_Pdiesterase_TIM-brl"/>
</dbReference>
<evidence type="ECO:0000313" key="2">
    <source>
        <dbReference type="Proteomes" id="UP000187506"/>
    </source>
</evidence>
<dbReference type="Proteomes" id="UP000187506">
    <property type="component" value="Chromosome"/>
</dbReference>
<dbReference type="EMBL" id="CP019352">
    <property type="protein sequence ID" value="APY01466.1"/>
    <property type="molecule type" value="Genomic_DNA"/>
</dbReference>
<name>A0AAC9PXW5_9FLAO</name>
<dbReference type="KEGG" id="lvn:BWR22_05110"/>
<proteinExistence type="predicted"/>
<evidence type="ECO:0000313" key="1">
    <source>
        <dbReference type="EMBL" id="APY01466.1"/>
    </source>
</evidence>
<keyword evidence="2" id="KW-1185">Reference proteome</keyword>